<protein>
    <submittedName>
        <fullName evidence="1">Uncharacterized protein</fullName>
    </submittedName>
</protein>
<organism evidence="1 2">
    <name type="scientific">Sinanodonta woodiana</name>
    <name type="common">Chinese pond mussel</name>
    <name type="synonym">Anodonta woodiana</name>
    <dbReference type="NCBI Taxonomy" id="1069815"/>
    <lineage>
        <taxon>Eukaryota</taxon>
        <taxon>Metazoa</taxon>
        <taxon>Spiralia</taxon>
        <taxon>Lophotrochozoa</taxon>
        <taxon>Mollusca</taxon>
        <taxon>Bivalvia</taxon>
        <taxon>Autobranchia</taxon>
        <taxon>Heteroconchia</taxon>
        <taxon>Palaeoheterodonta</taxon>
        <taxon>Unionida</taxon>
        <taxon>Unionoidea</taxon>
        <taxon>Unionidae</taxon>
        <taxon>Unioninae</taxon>
        <taxon>Sinanodonta</taxon>
    </lineage>
</organism>
<accession>A0ABD3WKH2</accession>
<dbReference type="AlphaFoldDB" id="A0ABD3WKH2"/>
<proteinExistence type="predicted"/>
<dbReference type="Proteomes" id="UP001634394">
    <property type="component" value="Unassembled WGS sequence"/>
</dbReference>
<keyword evidence="2" id="KW-1185">Reference proteome</keyword>
<evidence type="ECO:0000313" key="1">
    <source>
        <dbReference type="EMBL" id="KAL3873836.1"/>
    </source>
</evidence>
<reference evidence="1 2" key="1">
    <citation type="submission" date="2024-11" db="EMBL/GenBank/DDBJ databases">
        <title>Chromosome-level genome assembly of the freshwater bivalve Anodonta woodiana.</title>
        <authorList>
            <person name="Chen X."/>
        </authorList>
    </citation>
    <scope>NUCLEOTIDE SEQUENCE [LARGE SCALE GENOMIC DNA]</scope>
    <source>
        <strain evidence="1">MN2024</strain>
        <tissue evidence="1">Gills</tissue>
    </source>
</reference>
<comment type="caution">
    <text evidence="1">The sequence shown here is derived from an EMBL/GenBank/DDBJ whole genome shotgun (WGS) entry which is preliminary data.</text>
</comment>
<gene>
    <name evidence="1" type="ORF">ACJMK2_036921</name>
</gene>
<sequence length="134" mass="15150">MLHFVGGNGPSEQHSTLCQRLNCLVSVYIYVYIKPPKERDITSWTTKQLKLDTQDIVQELLGLVCSPGMSCADVDSSRQLDAIALVTSYHDNKSTCDSGFVTEMPCKQNVECQTKIYKDTHDLSFKNREQIVMK</sequence>
<evidence type="ECO:0000313" key="2">
    <source>
        <dbReference type="Proteomes" id="UP001634394"/>
    </source>
</evidence>
<name>A0ABD3WKH2_SINWO</name>
<dbReference type="EMBL" id="JBJQND010000006">
    <property type="protein sequence ID" value="KAL3873836.1"/>
    <property type="molecule type" value="Genomic_DNA"/>
</dbReference>